<gene>
    <name evidence="1" type="ORF">G2W53_039811</name>
</gene>
<dbReference type="Proteomes" id="UP000634136">
    <property type="component" value="Unassembled WGS sequence"/>
</dbReference>
<organism evidence="1 2">
    <name type="scientific">Senna tora</name>
    <dbReference type="NCBI Taxonomy" id="362788"/>
    <lineage>
        <taxon>Eukaryota</taxon>
        <taxon>Viridiplantae</taxon>
        <taxon>Streptophyta</taxon>
        <taxon>Embryophyta</taxon>
        <taxon>Tracheophyta</taxon>
        <taxon>Spermatophyta</taxon>
        <taxon>Magnoliopsida</taxon>
        <taxon>eudicotyledons</taxon>
        <taxon>Gunneridae</taxon>
        <taxon>Pentapetalae</taxon>
        <taxon>rosids</taxon>
        <taxon>fabids</taxon>
        <taxon>Fabales</taxon>
        <taxon>Fabaceae</taxon>
        <taxon>Caesalpinioideae</taxon>
        <taxon>Cassia clade</taxon>
        <taxon>Senna</taxon>
    </lineage>
</organism>
<comment type="caution">
    <text evidence="1">The sequence shown here is derived from an EMBL/GenBank/DDBJ whole genome shotgun (WGS) entry which is preliminary data.</text>
</comment>
<sequence length="170" mass="18834">MSLLHCLTAHGLQTSPSPFMFSSVFLTLTSIALQSRPRLSPFDHEQRLNITFIPNSTILDAFSWSCRKPSSLFRSIANLKFSLGLRQRGEGFCCLSKTDLLSASATPSSLQLIEAVVAALVKATLRTLPSLHWDLMAKLPTSEIASTIKEFRSRDLAELAEMSRDFQVCV</sequence>
<dbReference type="AlphaFoldDB" id="A0A834W358"/>
<accession>A0A834W358</accession>
<keyword evidence="2" id="KW-1185">Reference proteome</keyword>
<evidence type="ECO:0000313" key="2">
    <source>
        <dbReference type="Proteomes" id="UP000634136"/>
    </source>
</evidence>
<proteinExistence type="predicted"/>
<reference evidence="1" key="1">
    <citation type="submission" date="2020-09" db="EMBL/GenBank/DDBJ databases">
        <title>Genome-Enabled Discovery of Anthraquinone Biosynthesis in Senna tora.</title>
        <authorList>
            <person name="Kang S.-H."/>
            <person name="Pandey R.P."/>
            <person name="Lee C.-M."/>
            <person name="Sim J.-S."/>
            <person name="Jeong J.-T."/>
            <person name="Choi B.-S."/>
            <person name="Jung M."/>
            <person name="Ginzburg D."/>
            <person name="Zhao K."/>
            <person name="Won S.Y."/>
            <person name="Oh T.-J."/>
            <person name="Yu Y."/>
            <person name="Kim N.-H."/>
            <person name="Lee O.R."/>
            <person name="Lee T.-H."/>
            <person name="Bashyal P."/>
            <person name="Kim T.-S."/>
            <person name="Lee W.-H."/>
            <person name="Kawkins C."/>
            <person name="Kim C.-K."/>
            <person name="Kim J.S."/>
            <person name="Ahn B.O."/>
            <person name="Rhee S.Y."/>
            <person name="Sohng J.K."/>
        </authorList>
    </citation>
    <scope>NUCLEOTIDE SEQUENCE</scope>
    <source>
        <tissue evidence="1">Leaf</tissue>
    </source>
</reference>
<evidence type="ECO:0000313" key="1">
    <source>
        <dbReference type="EMBL" id="KAF7807650.1"/>
    </source>
</evidence>
<dbReference type="EMBL" id="JAAIUW010000012">
    <property type="protein sequence ID" value="KAF7807650.1"/>
    <property type="molecule type" value="Genomic_DNA"/>
</dbReference>
<name>A0A834W358_9FABA</name>
<protein>
    <submittedName>
        <fullName evidence="1">Uncharacterized protein</fullName>
    </submittedName>
</protein>